<evidence type="ECO:0000313" key="3">
    <source>
        <dbReference type="EMBL" id="GLZ80470.1"/>
    </source>
</evidence>
<sequence>MRRRLLLLLSVPLLFLAACGAEAMTARDWATSVCGTLGPWRTRIGELTGGAQAAIKPDSTPQTAKEELVKLIQGAAGASSTAHDSLAKLPAPDVEGGAGVRDTFVAALATARDAYGQAAAELGGLDASAADFYDRVSAVMTRLNSAYSAGPDPSSLDSKELKEAFDTVPECR</sequence>
<feature type="chain" id="PRO_5040897529" description="Lipoprotein" evidence="2">
    <location>
        <begin position="24"/>
        <end position="172"/>
    </location>
</feature>
<dbReference type="PROSITE" id="PS51257">
    <property type="entry name" value="PROKAR_LIPOPROTEIN"/>
    <property type="match status" value="1"/>
</dbReference>
<evidence type="ECO:0000313" key="4">
    <source>
        <dbReference type="Proteomes" id="UP001165079"/>
    </source>
</evidence>
<gene>
    <name evidence="3" type="ORF">Afil01_52770</name>
</gene>
<dbReference type="AlphaFoldDB" id="A0A9W6SP80"/>
<organism evidence="3 4">
    <name type="scientific">Actinorhabdospora filicis</name>
    <dbReference type="NCBI Taxonomy" id="1785913"/>
    <lineage>
        <taxon>Bacteria</taxon>
        <taxon>Bacillati</taxon>
        <taxon>Actinomycetota</taxon>
        <taxon>Actinomycetes</taxon>
        <taxon>Micromonosporales</taxon>
        <taxon>Micromonosporaceae</taxon>
        <taxon>Actinorhabdospora</taxon>
    </lineage>
</organism>
<name>A0A9W6SP80_9ACTN</name>
<proteinExistence type="predicted"/>
<keyword evidence="4" id="KW-1185">Reference proteome</keyword>
<accession>A0A9W6SP80</accession>
<feature type="compositionally biased region" description="Basic and acidic residues" evidence="1">
    <location>
        <begin position="157"/>
        <end position="172"/>
    </location>
</feature>
<feature type="signal peptide" evidence="2">
    <location>
        <begin position="1"/>
        <end position="23"/>
    </location>
</feature>
<dbReference type="RefSeq" id="WP_285665651.1">
    <property type="nucleotide sequence ID" value="NZ_BSTX01000004.1"/>
</dbReference>
<evidence type="ECO:0000256" key="2">
    <source>
        <dbReference type="SAM" id="SignalP"/>
    </source>
</evidence>
<evidence type="ECO:0000256" key="1">
    <source>
        <dbReference type="SAM" id="MobiDB-lite"/>
    </source>
</evidence>
<comment type="caution">
    <text evidence="3">The sequence shown here is derived from an EMBL/GenBank/DDBJ whole genome shotgun (WGS) entry which is preliminary data.</text>
</comment>
<dbReference type="EMBL" id="BSTX01000004">
    <property type="protein sequence ID" value="GLZ80470.1"/>
    <property type="molecule type" value="Genomic_DNA"/>
</dbReference>
<reference evidence="3" key="1">
    <citation type="submission" date="2023-03" db="EMBL/GenBank/DDBJ databases">
        <title>Actinorhabdospora filicis NBRC 111898.</title>
        <authorList>
            <person name="Ichikawa N."/>
            <person name="Sato H."/>
            <person name="Tonouchi N."/>
        </authorList>
    </citation>
    <scope>NUCLEOTIDE SEQUENCE</scope>
    <source>
        <strain evidence="3">NBRC 111898</strain>
    </source>
</reference>
<evidence type="ECO:0008006" key="5">
    <source>
        <dbReference type="Google" id="ProtNLM"/>
    </source>
</evidence>
<feature type="region of interest" description="Disordered" evidence="1">
    <location>
        <begin position="147"/>
        <end position="172"/>
    </location>
</feature>
<protein>
    <recommendedName>
        <fullName evidence="5">Lipoprotein</fullName>
    </recommendedName>
</protein>
<keyword evidence="2" id="KW-0732">Signal</keyword>
<dbReference type="Proteomes" id="UP001165079">
    <property type="component" value="Unassembled WGS sequence"/>
</dbReference>